<dbReference type="EMBL" id="AGDZ01000021">
    <property type="protein sequence ID" value="EMB24523.1"/>
    <property type="molecule type" value="Genomic_DNA"/>
</dbReference>
<comment type="caution">
    <text evidence="1">The sequence shown here is derived from an EMBL/GenBank/DDBJ whole genome shotgun (WGS) entry which is preliminary data.</text>
</comment>
<evidence type="ECO:0000313" key="1">
    <source>
        <dbReference type="EMBL" id="EMB24523.1"/>
    </source>
</evidence>
<accession>M2BSS9</accession>
<protein>
    <recommendedName>
        <fullName evidence="3">DUF2191 domain-containing protein</fullName>
    </recommendedName>
</protein>
<dbReference type="HOGENOM" id="CLU_179376_0_0_12"/>
<dbReference type="Proteomes" id="UP000016183">
    <property type="component" value="Unassembled WGS sequence"/>
</dbReference>
<dbReference type="AlphaFoldDB" id="M2BSS9"/>
<name>M2BSS9_TREDN</name>
<reference evidence="1 2" key="1">
    <citation type="submission" date="2012-01" db="EMBL/GenBank/DDBJ databases">
        <title>The Genome Sequence of Treponema denticola SP33.</title>
        <authorList>
            <consortium name="The Broad Institute Genome Sequencing Platform"/>
            <person name="Earl A."/>
            <person name="Ward D."/>
            <person name="Feldgarden M."/>
            <person name="Gevers D."/>
            <person name="Blanton J.M."/>
            <person name="Fenno C.J."/>
            <person name="Baranova O.V."/>
            <person name="Mathney J."/>
            <person name="Dewhirst F.E."/>
            <person name="Izard J."/>
            <person name="Young S.K."/>
            <person name="Zeng Q."/>
            <person name="Gargeya S."/>
            <person name="Fitzgerald M."/>
            <person name="Haas B."/>
            <person name="Abouelleil A."/>
            <person name="Alvarado L."/>
            <person name="Arachchi H.M."/>
            <person name="Berlin A."/>
            <person name="Chapman S.B."/>
            <person name="Gearin G."/>
            <person name="Goldberg J."/>
            <person name="Griggs A."/>
            <person name="Gujja S."/>
            <person name="Hansen M."/>
            <person name="Heiman D."/>
            <person name="Howarth C."/>
            <person name="Larimer J."/>
            <person name="Lui A."/>
            <person name="MacDonald P.J.P."/>
            <person name="McCowen C."/>
            <person name="Montmayeur A."/>
            <person name="Murphy C."/>
            <person name="Neiman D."/>
            <person name="Pearson M."/>
            <person name="Priest M."/>
            <person name="Roberts A."/>
            <person name="Saif S."/>
            <person name="Shea T."/>
            <person name="Sisk P."/>
            <person name="Stolte C."/>
            <person name="Sykes S."/>
            <person name="Wortman J."/>
            <person name="Nusbaum C."/>
            <person name="Birren B."/>
        </authorList>
    </citation>
    <scope>NUCLEOTIDE SEQUENCE [LARGE SCALE GENOMIC DNA]</scope>
    <source>
        <strain evidence="1 2">SP33</strain>
    </source>
</reference>
<gene>
    <name evidence="1" type="ORF">HMPREF9733_01475</name>
</gene>
<dbReference type="RefSeq" id="WP_010695469.1">
    <property type="nucleotide sequence ID" value="NZ_KB442453.1"/>
</dbReference>
<evidence type="ECO:0008006" key="3">
    <source>
        <dbReference type="Google" id="ProtNLM"/>
    </source>
</evidence>
<evidence type="ECO:0000313" key="2">
    <source>
        <dbReference type="Proteomes" id="UP000016183"/>
    </source>
</evidence>
<proteinExistence type="predicted"/>
<dbReference type="Pfam" id="PF09957">
    <property type="entry name" value="VapB_antitoxin"/>
    <property type="match status" value="1"/>
</dbReference>
<organism evidence="1 2">
    <name type="scientific">Treponema denticola SP33</name>
    <dbReference type="NCBI Taxonomy" id="999437"/>
    <lineage>
        <taxon>Bacteria</taxon>
        <taxon>Pseudomonadati</taxon>
        <taxon>Spirochaetota</taxon>
        <taxon>Spirochaetia</taxon>
        <taxon>Spirochaetales</taxon>
        <taxon>Treponemataceae</taxon>
        <taxon>Treponema</taxon>
    </lineage>
</organism>
<dbReference type="PATRIC" id="fig|999437.3.peg.1520"/>
<sequence>MATNLAINEELLNTAYKIGGYGSKKETVNTALEEFIKRRKSEELIKLFGKIKYDPHYNYKNMRNR</sequence>
<dbReference type="OrthoDB" id="9805830at2"/>
<dbReference type="InterPro" id="IPR019239">
    <property type="entry name" value="VapB_antitoxin"/>
</dbReference>